<feature type="compositionally biased region" description="Basic and acidic residues" evidence="1">
    <location>
        <begin position="300"/>
        <end position="310"/>
    </location>
</feature>
<sequence>MEADAMVCVPLVQSTADGVEPSTQVGPHPLQCSSVEPKLWTSCTARYGNVDKMICHPVPWSHCVIQNLFVVAYDPLLSIGFTHALLSWQHAHRDCKLYDMQSPSGKCEAVKRKMHLATLVSCELTQVHYMNSRPDQERTEFNTQPGHSPIFARGYSTVRRRCSARFLGDLPPPPPPRLTHSGAAPFSPRFILIGSQDLEPTNFPLQIWLVYDITTSAHVEVAVAERLACSPPYLGELSSMPCSVTPGNFASGNHARRCGWSTGFVGDLPFPPPLHSGAAPSSPHFTDIGSQDLSTPNPLEGRRSRIERYRRQVRPTRHKRADTCKCEHFAVITSGWHHCAHRCSHVALLRVEGAPGTGFPGCSGNKRQLVALRGGGLFPLAVSSAWFGRIPESNPLSPSPFPAKPLPLTP</sequence>
<protein>
    <submittedName>
        <fullName evidence="2">Uncharacterized protein</fullName>
    </submittedName>
</protein>
<organism evidence="2 3">
    <name type="scientific">Dryococelus australis</name>
    <dbReference type="NCBI Taxonomy" id="614101"/>
    <lineage>
        <taxon>Eukaryota</taxon>
        <taxon>Metazoa</taxon>
        <taxon>Ecdysozoa</taxon>
        <taxon>Arthropoda</taxon>
        <taxon>Hexapoda</taxon>
        <taxon>Insecta</taxon>
        <taxon>Pterygota</taxon>
        <taxon>Neoptera</taxon>
        <taxon>Polyneoptera</taxon>
        <taxon>Phasmatodea</taxon>
        <taxon>Verophasmatodea</taxon>
        <taxon>Anareolatae</taxon>
        <taxon>Phasmatidae</taxon>
        <taxon>Eurycanthinae</taxon>
        <taxon>Dryococelus</taxon>
    </lineage>
</organism>
<dbReference type="Proteomes" id="UP001159363">
    <property type="component" value="Chromosome 6"/>
</dbReference>
<proteinExistence type="predicted"/>
<gene>
    <name evidence="2" type="ORF">PR048_019679</name>
</gene>
<feature type="compositionally biased region" description="Polar residues" evidence="1">
    <location>
        <begin position="288"/>
        <end position="297"/>
    </location>
</feature>
<dbReference type="EMBL" id="JARBHB010000007">
    <property type="protein sequence ID" value="KAJ8879073.1"/>
    <property type="molecule type" value="Genomic_DNA"/>
</dbReference>
<comment type="caution">
    <text evidence="2">The sequence shown here is derived from an EMBL/GenBank/DDBJ whole genome shotgun (WGS) entry which is preliminary data.</text>
</comment>
<evidence type="ECO:0000313" key="2">
    <source>
        <dbReference type="EMBL" id="KAJ8879073.1"/>
    </source>
</evidence>
<keyword evidence="3" id="KW-1185">Reference proteome</keyword>
<evidence type="ECO:0000256" key="1">
    <source>
        <dbReference type="SAM" id="MobiDB-lite"/>
    </source>
</evidence>
<name>A0ABQ9H460_9NEOP</name>
<accession>A0ABQ9H460</accession>
<evidence type="ECO:0000313" key="3">
    <source>
        <dbReference type="Proteomes" id="UP001159363"/>
    </source>
</evidence>
<reference evidence="2 3" key="1">
    <citation type="submission" date="2023-02" db="EMBL/GenBank/DDBJ databases">
        <title>LHISI_Scaffold_Assembly.</title>
        <authorList>
            <person name="Stuart O.P."/>
            <person name="Cleave R."/>
            <person name="Magrath M.J.L."/>
            <person name="Mikheyev A.S."/>
        </authorList>
    </citation>
    <scope>NUCLEOTIDE SEQUENCE [LARGE SCALE GENOMIC DNA]</scope>
    <source>
        <strain evidence="2">Daus_M_001</strain>
        <tissue evidence="2">Leg muscle</tissue>
    </source>
</reference>
<feature type="region of interest" description="Disordered" evidence="1">
    <location>
        <begin position="272"/>
        <end position="314"/>
    </location>
</feature>